<evidence type="ECO:0000256" key="2">
    <source>
        <dbReference type="ARBA" id="ARBA00003921"/>
    </source>
</evidence>
<keyword evidence="13 19" id="KW-0573">Peptidoglycan synthesis</keyword>
<comment type="cofactor">
    <cofactor evidence="1 19">
        <name>FAD</name>
        <dbReference type="ChEBI" id="CHEBI:57692"/>
    </cofactor>
</comment>
<dbReference type="PANTHER" id="PTHR21071">
    <property type="entry name" value="UDP-N-ACETYLENOLPYRUVOYLGLUCOSAMINE REDUCTASE"/>
    <property type="match status" value="1"/>
</dbReference>
<dbReference type="EC" id="1.3.1.98" evidence="5 19"/>
<gene>
    <name evidence="19" type="primary">murB</name>
    <name evidence="21" type="ORF">DDY73_01030</name>
</gene>
<dbReference type="GO" id="GO:0071555">
    <property type="term" value="P:cell wall organization"/>
    <property type="evidence" value="ECO:0007669"/>
    <property type="project" value="UniProtKB-KW"/>
</dbReference>
<dbReference type="GO" id="GO:0051301">
    <property type="term" value="P:cell division"/>
    <property type="evidence" value="ECO:0007669"/>
    <property type="project" value="UniProtKB-KW"/>
</dbReference>
<comment type="similarity">
    <text evidence="19">Belongs to the MurB family.</text>
</comment>
<keyword evidence="15 19" id="KW-0131">Cell cycle</keyword>
<feature type="active site" description="Proton donor" evidence="19">
    <location>
        <position position="236"/>
    </location>
</feature>
<dbReference type="GO" id="GO:0071949">
    <property type="term" value="F:FAD binding"/>
    <property type="evidence" value="ECO:0007669"/>
    <property type="project" value="InterPro"/>
</dbReference>
<evidence type="ECO:0000256" key="8">
    <source>
        <dbReference type="ARBA" id="ARBA00022618"/>
    </source>
</evidence>
<dbReference type="Gene3D" id="3.90.78.10">
    <property type="entry name" value="UDP-N-acetylenolpyruvoylglucosamine reductase, C-terminal domain"/>
    <property type="match status" value="1"/>
</dbReference>
<dbReference type="UniPathway" id="UPA00219"/>
<evidence type="ECO:0000256" key="17">
    <source>
        <dbReference type="ARBA" id="ARBA00031026"/>
    </source>
</evidence>
<evidence type="ECO:0000256" key="5">
    <source>
        <dbReference type="ARBA" id="ARBA00012518"/>
    </source>
</evidence>
<dbReference type="GO" id="GO:0008360">
    <property type="term" value="P:regulation of cell shape"/>
    <property type="evidence" value="ECO:0007669"/>
    <property type="project" value="UniProtKB-KW"/>
</dbReference>
<dbReference type="InterPro" id="IPR036318">
    <property type="entry name" value="FAD-bd_PCMH-like_sf"/>
</dbReference>
<keyword evidence="9 19" id="KW-0285">Flavoprotein</keyword>
<keyword evidence="7 19" id="KW-0963">Cytoplasm</keyword>
<comment type="subcellular location">
    <subcellularLocation>
        <location evidence="3 19">Cytoplasm</location>
    </subcellularLocation>
</comment>
<dbReference type="SUPFAM" id="SSF56194">
    <property type="entry name" value="Uridine diphospho-N-Acetylenolpyruvylglucosamine reductase, MurB, C-terminal domain"/>
    <property type="match status" value="1"/>
</dbReference>
<dbReference type="InterPro" id="IPR016169">
    <property type="entry name" value="FAD-bd_PCMH_sub2"/>
</dbReference>
<feature type="active site" evidence="19">
    <location>
        <position position="332"/>
    </location>
</feature>
<comment type="caution">
    <text evidence="21">The sequence shown here is derived from an EMBL/GenBank/DDBJ whole genome shotgun (WGS) entry which is preliminary data.</text>
</comment>
<accession>A0A354LZ75</accession>
<dbReference type="SUPFAM" id="SSF56176">
    <property type="entry name" value="FAD-binding/transporter-associated domain-like"/>
    <property type="match status" value="1"/>
</dbReference>
<organism evidence="21 22">
    <name type="scientific">Coprobacter fastidiosus</name>
    <dbReference type="NCBI Taxonomy" id="1099853"/>
    <lineage>
        <taxon>Bacteria</taxon>
        <taxon>Pseudomonadati</taxon>
        <taxon>Bacteroidota</taxon>
        <taxon>Bacteroidia</taxon>
        <taxon>Bacteroidales</taxon>
        <taxon>Barnesiellaceae</taxon>
        <taxon>Coprobacter</taxon>
    </lineage>
</organism>
<feature type="active site" evidence="19">
    <location>
        <position position="165"/>
    </location>
</feature>
<proteinExistence type="inferred from homology"/>
<feature type="domain" description="FAD-binding PCMH-type" evidence="20">
    <location>
        <begin position="17"/>
        <end position="189"/>
    </location>
</feature>
<dbReference type="AlphaFoldDB" id="A0A354LZ75"/>
<evidence type="ECO:0000256" key="13">
    <source>
        <dbReference type="ARBA" id="ARBA00022984"/>
    </source>
</evidence>
<dbReference type="NCBIfam" id="NF010478">
    <property type="entry name" value="PRK13903.1"/>
    <property type="match status" value="1"/>
</dbReference>
<dbReference type="Gene3D" id="3.30.43.10">
    <property type="entry name" value="Uridine Diphospho-n-acetylenolpyruvylglucosamine Reductase, domain 2"/>
    <property type="match status" value="1"/>
</dbReference>
<evidence type="ECO:0000256" key="4">
    <source>
        <dbReference type="ARBA" id="ARBA00004752"/>
    </source>
</evidence>
<dbReference type="HAMAP" id="MF_00037">
    <property type="entry name" value="MurB"/>
    <property type="match status" value="1"/>
</dbReference>
<dbReference type="GO" id="GO:0009252">
    <property type="term" value="P:peptidoglycan biosynthetic process"/>
    <property type="evidence" value="ECO:0007669"/>
    <property type="project" value="UniProtKB-UniRule"/>
</dbReference>
<evidence type="ECO:0000256" key="18">
    <source>
        <dbReference type="ARBA" id="ARBA00048914"/>
    </source>
</evidence>
<evidence type="ECO:0000256" key="16">
    <source>
        <dbReference type="ARBA" id="ARBA00023316"/>
    </source>
</evidence>
<keyword evidence="12 19" id="KW-0133">Cell shape</keyword>
<dbReference type="GO" id="GO:0005829">
    <property type="term" value="C:cytosol"/>
    <property type="evidence" value="ECO:0007669"/>
    <property type="project" value="TreeGrafter"/>
</dbReference>
<comment type="pathway">
    <text evidence="4 19">Cell wall biogenesis; peptidoglycan biosynthesis.</text>
</comment>
<keyword evidence="14 19" id="KW-0560">Oxidoreductase</keyword>
<dbReference type="GO" id="GO:0008762">
    <property type="term" value="F:UDP-N-acetylmuramate dehydrogenase activity"/>
    <property type="evidence" value="ECO:0007669"/>
    <property type="project" value="UniProtKB-UniRule"/>
</dbReference>
<protein>
    <recommendedName>
        <fullName evidence="6 19">UDP-N-acetylenolpyruvoylglucosamine reductase</fullName>
        <ecNumber evidence="5 19">1.3.1.98</ecNumber>
    </recommendedName>
    <alternativeName>
        <fullName evidence="17 19">UDP-N-acetylmuramate dehydrogenase</fullName>
    </alternativeName>
</protein>
<evidence type="ECO:0000256" key="10">
    <source>
        <dbReference type="ARBA" id="ARBA00022827"/>
    </source>
</evidence>
<keyword evidence="8 19" id="KW-0132">Cell division</keyword>
<evidence type="ECO:0000256" key="12">
    <source>
        <dbReference type="ARBA" id="ARBA00022960"/>
    </source>
</evidence>
<evidence type="ECO:0000259" key="20">
    <source>
        <dbReference type="PROSITE" id="PS51387"/>
    </source>
</evidence>
<evidence type="ECO:0000256" key="15">
    <source>
        <dbReference type="ARBA" id="ARBA00023306"/>
    </source>
</evidence>
<dbReference type="InterPro" id="IPR016167">
    <property type="entry name" value="FAD-bd_PCMH_sub1"/>
</dbReference>
<evidence type="ECO:0000256" key="11">
    <source>
        <dbReference type="ARBA" id="ARBA00022857"/>
    </source>
</evidence>
<comment type="function">
    <text evidence="2 19">Cell wall formation.</text>
</comment>
<keyword evidence="10 19" id="KW-0274">FAD</keyword>
<evidence type="ECO:0000256" key="14">
    <source>
        <dbReference type="ARBA" id="ARBA00023002"/>
    </source>
</evidence>
<dbReference type="InterPro" id="IPR006094">
    <property type="entry name" value="Oxid_FAD_bind_N"/>
</dbReference>
<dbReference type="Pfam" id="PF02873">
    <property type="entry name" value="MurB_C"/>
    <property type="match status" value="1"/>
</dbReference>
<dbReference type="Gene3D" id="3.30.465.10">
    <property type="match status" value="1"/>
</dbReference>
<dbReference type="NCBIfam" id="TIGR00179">
    <property type="entry name" value="murB"/>
    <property type="match status" value="1"/>
</dbReference>
<dbReference type="InterPro" id="IPR003170">
    <property type="entry name" value="MurB"/>
</dbReference>
<dbReference type="InterPro" id="IPR036635">
    <property type="entry name" value="MurB_C_sf"/>
</dbReference>
<dbReference type="InterPro" id="IPR016166">
    <property type="entry name" value="FAD-bd_PCMH"/>
</dbReference>
<evidence type="ECO:0000256" key="19">
    <source>
        <dbReference type="HAMAP-Rule" id="MF_00037"/>
    </source>
</evidence>
<dbReference type="EMBL" id="DNWC01000017">
    <property type="protein sequence ID" value="HBJ07564.1"/>
    <property type="molecule type" value="Genomic_DNA"/>
</dbReference>
<evidence type="ECO:0000256" key="3">
    <source>
        <dbReference type="ARBA" id="ARBA00004496"/>
    </source>
</evidence>
<reference evidence="21 22" key="1">
    <citation type="journal article" date="2018" name="Nat. Biotechnol.">
        <title>A standardized bacterial taxonomy based on genome phylogeny substantially revises the tree of life.</title>
        <authorList>
            <person name="Parks D.H."/>
            <person name="Chuvochina M."/>
            <person name="Waite D.W."/>
            <person name="Rinke C."/>
            <person name="Skarshewski A."/>
            <person name="Chaumeil P.A."/>
            <person name="Hugenholtz P."/>
        </authorList>
    </citation>
    <scope>NUCLEOTIDE SEQUENCE [LARGE SCALE GENOMIC DNA]</scope>
    <source>
        <strain evidence="21">UBA11482</strain>
    </source>
</reference>
<evidence type="ECO:0000313" key="21">
    <source>
        <dbReference type="EMBL" id="HBJ07564.1"/>
    </source>
</evidence>
<sequence length="336" mass="37673">MITIEENKSLQQLHTFHLSVSSRWFVEYQSVKELIDLLKTDLLRENPFLQIGGGSNLLFMSDYEGVILHSKIKFIEVVSETSEYVTVKAGSGVVWDDFVKYSVSNGWGGAENLSLIPGEVGASAVQNIGAYGVEVKDIILQVEAIDVATGKERTFTTAECMYGYRDSIFKKELKGKYIITSVVYLLRKNPVYHLDYGNLRHAIGNKSINLQTIRDTVIEIRKSKLPDPDDYGNAGSFFMNPVIPVSQYNLLKEKYPEMPFYPVDAQFVKVPAAWLIDKAGWKSKMLGGAAVHDKQCLVLINKNNAVAKDIIDLAQNIVDSVKFLYGITIKPEVNYI</sequence>
<dbReference type="PANTHER" id="PTHR21071:SF4">
    <property type="entry name" value="UDP-N-ACETYLENOLPYRUVOYLGLUCOSAMINE REDUCTASE"/>
    <property type="match status" value="1"/>
</dbReference>
<keyword evidence="16 19" id="KW-0961">Cell wall biogenesis/degradation</keyword>
<dbReference type="Pfam" id="PF01565">
    <property type="entry name" value="FAD_binding_4"/>
    <property type="match status" value="1"/>
</dbReference>
<comment type="catalytic activity">
    <reaction evidence="18 19">
        <text>UDP-N-acetyl-alpha-D-muramate + NADP(+) = UDP-N-acetyl-3-O-(1-carboxyvinyl)-alpha-D-glucosamine + NADPH + H(+)</text>
        <dbReference type="Rhea" id="RHEA:12248"/>
        <dbReference type="ChEBI" id="CHEBI:15378"/>
        <dbReference type="ChEBI" id="CHEBI:57783"/>
        <dbReference type="ChEBI" id="CHEBI:58349"/>
        <dbReference type="ChEBI" id="CHEBI:68483"/>
        <dbReference type="ChEBI" id="CHEBI:70757"/>
        <dbReference type="EC" id="1.3.1.98"/>
    </reaction>
</comment>
<dbReference type="NCBIfam" id="NF000755">
    <property type="entry name" value="PRK00046.1"/>
    <property type="match status" value="1"/>
</dbReference>
<name>A0A354LZ75_9BACT</name>
<evidence type="ECO:0000313" key="22">
    <source>
        <dbReference type="Proteomes" id="UP000262954"/>
    </source>
</evidence>
<evidence type="ECO:0000256" key="1">
    <source>
        <dbReference type="ARBA" id="ARBA00001974"/>
    </source>
</evidence>
<evidence type="ECO:0000256" key="6">
    <source>
        <dbReference type="ARBA" id="ARBA00015188"/>
    </source>
</evidence>
<dbReference type="PROSITE" id="PS51387">
    <property type="entry name" value="FAD_PCMH"/>
    <property type="match status" value="1"/>
</dbReference>
<evidence type="ECO:0000256" key="7">
    <source>
        <dbReference type="ARBA" id="ARBA00022490"/>
    </source>
</evidence>
<dbReference type="Proteomes" id="UP000262954">
    <property type="component" value="Unassembled WGS sequence"/>
</dbReference>
<evidence type="ECO:0000256" key="9">
    <source>
        <dbReference type="ARBA" id="ARBA00022630"/>
    </source>
</evidence>
<keyword evidence="11 19" id="KW-0521">NADP</keyword>
<dbReference type="InterPro" id="IPR011601">
    <property type="entry name" value="MurB_C"/>
</dbReference>